<accession>A0A9D1SHE3</accession>
<name>A0A9D1SHE3_9FIRM</name>
<dbReference type="SUPFAM" id="SSF102114">
    <property type="entry name" value="Radical SAM enzymes"/>
    <property type="match status" value="1"/>
</dbReference>
<dbReference type="InterPro" id="IPR013785">
    <property type="entry name" value="Aldolase_TIM"/>
</dbReference>
<organism evidence="3 4">
    <name type="scientific">Candidatus Stercoripulliclostridium merdigallinarum</name>
    <dbReference type="NCBI Taxonomy" id="2840951"/>
    <lineage>
        <taxon>Bacteria</taxon>
        <taxon>Bacillati</taxon>
        <taxon>Bacillota</taxon>
        <taxon>Clostridia</taxon>
        <taxon>Eubacteriales</taxon>
        <taxon>Candidatus Stercoripulliclostridium</taxon>
    </lineage>
</organism>
<dbReference type="InterPro" id="IPR024025">
    <property type="entry name" value="SCIFF_rSAM_maturase"/>
</dbReference>
<dbReference type="EMBL" id="DVNF01000119">
    <property type="protein sequence ID" value="HIU60529.1"/>
    <property type="molecule type" value="Genomic_DNA"/>
</dbReference>
<dbReference type="PANTHER" id="PTHR43273:SF8">
    <property type="entry name" value="RADICAL SAM DOMAIN PROTEIN"/>
    <property type="match status" value="1"/>
</dbReference>
<reference evidence="3" key="1">
    <citation type="submission" date="2020-10" db="EMBL/GenBank/DDBJ databases">
        <authorList>
            <person name="Gilroy R."/>
        </authorList>
    </citation>
    <scope>NUCLEOTIDE SEQUENCE</scope>
    <source>
        <strain evidence="3">18911</strain>
    </source>
</reference>
<comment type="cofactor">
    <cofactor evidence="1">
        <name>[4Fe-4S] cluster</name>
        <dbReference type="ChEBI" id="CHEBI:49883"/>
    </cofactor>
</comment>
<evidence type="ECO:0000313" key="4">
    <source>
        <dbReference type="Proteomes" id="UP000824094"/>
    </source>
</evidence>
<feature type="domain" description="4Fe4S-binding SPASM" evidence="2">
    <location>
        <begin position="215"/>
        <end position="275"/>
    </location>
</feature>
<proteinExistence type="predicted"/>
<dbReference type="InterPro" id="IPR023885">
    <property type="entry name" value="4Fe4S-binding_SPASM_dom"/>
</dbReference>
<reference evidence="3" key="2">
    <citation type="journal article" date="2021" name="PeerJ">
        <title>Extensive microbial diversity within the chicken gut microbiome revealed by metagenomics and culture.</title>
        <authorList>
            <person name="Gilroy R."/>
            <person name="Ravi A."/>
            <person name="Getino M."/>
            <person name="Pursley I."/>
            <person name="Horton D.L."/>
            <person name="Alikhan N.F."/>
            <person name="Baker D."/>
            <person name="Gharbi K."/>
            <person name="Hall N."/>
            <person name="Watson M."/>
            <person name="Adriaenssens E.M."/>
            <person name="Foster-Nyarko E."/>
            <person name="Jarju S."/>
            <person name="Secka A."/>
            <person name="Antonio M."/>
            <person name="Oren A."/>
            <person name="Chaudhuri R.R."/>
            <person name="La Ragione R."/>
            <person name="Hildebrand F."/>
            <person name="Pallen M.J."/>
        </authorList>
    </citation>
    <scope>NUCLEOTIDE SEQUENCE</scope>
    <source>
        <strain evidence="3">18911</strain>
    </source>
</reference>
<comment type="caution">
    <text evidence="3">The sequence shown here is derived from an EMBL/GenBank/DDBJ whole genome shotgun (WGS) entry which is preliminary data.</text>
</comment>
<dbReference type="AlphaFoldDB" id="A0A9D1SHE3"/>
<dbReference type="Pfam" id="PF13186">
    <property type="entry name" value="SPASM"/>
    <property type="match status" value="1"/>
</dbReference>
<dbReference type="Proteomes" id="UP000824094">
    <property type="component" value="Unassembled WGS sequence"/>
</dbReference>
<dbReference type="Gene3D" id="3.20.20.70">
    <property type="entry name" value="Aldolase class I"/>
    <property type="match status" value="1"/>
</dbReference>
<protein>
    <submittedName>
        <fullName evidence="3">Thioether cross-link-forming SCIFF peptide maturase</fullName>
    </submittedName>
</protein>
<feature type="non-terminal residue" evidence="3">
    <location>
        <position position="1"/>
    </location>
</feature>
<sequence>GKKAIDFLIANSGDIKNLEVDFFGGEPLMNFDVVKGITDYAKEEAAKRGKRFSFTMTTNCLLLNEDAGKWLNEEMDNVVLSIDGRESVHNAVRHTVSGKNAYPVIVKNALEFRKIRGDKKYYVRGTFTAKNLDFTEDVKALNDLGFDQISMEPVVLDGSDPMAITEEHVERIKKEYDVLAEEYIERRKSGKWFNFFHFMMDLDHGPCINKRLTGCGAGTEYLAISPVGDIYPCHQFVGRPEFLIGNVYDGIKNGEIRERFSEYTVLKKEHCAGCPAKYYCGGGCAANALNFSGRPDGQYKVGCELQQKRMEVSLAIQYIERNGL</sequence>
<dbReference type="NCBIfam" id="TIGR04085">
    <property type="entry name" value="rSAM_more_4Fe4S"/>
    <property type="match status" value="1"/>
</dbReference>
<dbReference type="InterPro" id="IPR023867">
    <property type="entry name" value="Sulphatase_maturase_rSAM"/>
</dbReference>
<evidence type="ECO:0000256" key="1">
    <source>
        <dbReference type="ARBA" id="ARBA00001966"/>
    </source>
</evidence>
<evidence type="ECO:0000259" key="2">
    <source>
        <dbReference type="Pfam" id="PF13186"/>
    </source>
</evidence>
<dbReference type="GO" id="GO:0016491">
    <property type="term" value="F:oxidoreductase activity"/>
    <property type="evidence" value="ECO:0007669"/>
    <property type="project" value="InterPro"/>
</dbReference>
<gene>
    <name evidence="3" type="primary">scfB</name>
    <name evidence="3" type="ORF">IAB05_03950</name>
</gene>
<dbReference type="CDD" id="cd21124">
    <property type="entry name" value="SPASM_CteB-like"/>
    <property type="match status" value="1"/>
</dbReference>
<dbReference type="InterPro" id="IPR058240">
    <property type="entry name" value="rSAM_sf"/>
</dbReference>
<dbReference type="PANTHER" id="PTHR43273">
    <property type="entry name" value="ANAEROBIC SULFATASE-MATURATING ENZYME HOMOLOG ASLB-RELATED"/>
    <property type="match status" value="1"/>
</dbReference>
<dbReference type="InterPro" id="IPR047602">
    <property type="entry name" value="SPASM_CteB-like"/>
</dbReference>
<evidence type="ECO:0000313" key="3">
    <source>
        <dbReference type="EMBL" id="HIU60529.1"/>
    </source>
</evidence>
<dbReference type="NCBIfam" id="TIGR03974">
    <property type="entry name" value="rSAM_six_Cys"/>
    <property type="match status" value="1"/>
</dbReference>